<feature type="region of interest" description="Disordered" evidence="1">
    <location>
        <begin position="43"/>
        <end position="72"/>
    </location>
</feature>
<evidence type="ECO:0000256" key="1">
    <source>
        <dbReference type="SAM" id="MobiDB-lite"/>
    </source>
</evidence>
<reference evidence="2" key="2">
    <citation type="submission" date="2017-11" db="EMBL/GenBank/DDBJ databases">
        <title>Coralsnake Venomics: Analyses of Venom Gland Transcriptomes and Proteomes of Six Brazilian Taxa.</title>
        <authorList>
            <person name="Aird S.D."/>
            <person name="Jorge da Silva N."/>
            <person name="Qiu L."/>
            <person name="Villar-Briones A."/>
            <person name="Aparecida-Saddi V."/>
            <person name="Campos-Telles M.P."/>
            <person name="Grau M."/>
            <person name="Mikheyev A.S."/>
        </authorList>
    </citation>
    <scope>NUCLEOTIDE SEQUENCE</scope>
    <source>
        <tissue evidence="2">Venom_gland</tissue>
    </source>
</reference>
<proteinExistence type="predicted"/>
<protein>
    <submittedName>
        <fullName evidence="2">Uncharacterized protein</fullName>
    </submittedName>
</protein>
<dbReference type="EMBL" id="IACN01078698">
    <property type="protein sequence ID" value="LAB58961.1"/>
    <property type="molecule type" value="Transcribed_RNA"/>
</dbReference>
<accession>A0A2D4PLR4</accession>
<name>A0A2D4PLR4_MICSU</name>
<reference evidence="2" key="1">
    <citation type="submission" date="2017-07" db="EMBL/GenBank/DDBJ databases">
        <authorList>
            <person name="Mikheyev A."/>
            <person name="Grau M."/>
        </authorList>
    </citation>
    <scope>NUCLEOTIDE SEQUENCE</scope>
    <source>
        <tissue evidence="2">Venom_gland</tissue>
    </source>
</reference>
<dbReference type="EMBL" id="IACN01078702">
    <property type="protein sequence ID" value="LAB58972.1"/>
    <property type="molecule type" value="Transcribed_RNA"/>
</dbReference>
<evidence type="ECO:0000313" key="2">
    <source>
        <dbReference type="EMBL" id="LAB58961.1"/>
    </source>
</evidence>
<dbReference type="AlphaFoldDB" id="A0A2D4PLR4"/>
<sequence>MEEIRKEFKSELQTVRGMLKERMKLLDTSKVISKVMALHLAEEQRKLRDDESEEGNNSPDECGEQGPLPKDIKGFKIETLTTETTNKRDKAQIKKNSILNFRNPLSLSFPLQYFWILN</sequence>
<organism evidence="2">
    <name type="scientific">Micrurus surinamensis</name>
    <name type="common">Surinam coral snake</name>
    <dbReference type="NCBI Taxonomy" id="129470"/>
    <lineage>
        <taxon>Eukaryota</taxon>
        <taxon>Metazoa</taxon>
        <taxon>Chordata</taxon>
        <taxon>Craniata</taxon>
        <taxon>Vertebrata</taxon>
        <taxon>Euteleostomi</taxon>
        <taxon>Lepidosauria</taxon>
        <taxon>Squamata</taxon>
        <taxon>Bifurcata</taxon>
        <taxon>Unidentata</taxon>
        <taxon>Episquamata</taxon>
        <taxon>Toxicofera</taxon>
        <taxon>Serpentes</taxon>
        <taxon>Colubroidea</taxon>
        <taxon>Elapidae</taxon>
        <taxon>Elapinae</taxon>
        <taxon>Micrurus</taxon>
    </lineage>
</organism>